<keyword evidence="8" id="KW-1185">Reference proteome</keyword>
<protein>
    <submittedName>
        <fullName evidence="7">Uncharacterized protein</fullName>
    </submittedName>
</protein>
<keyword evidence="3 6" id="KW-1133">Transmembrane helix</keyword>
<dbReference type="EMBL" id="CAKOGP040001881">
    <property type="protein sequence ID" value="CAJ1955253.1"/>
    <property type="molecule type" value="Genomic_DNA"/>
</dbReference>
<feature type="transmembrane region" description="Helical" evidence="6">
    <location>
        <begin position="81"/>
        <end position="103"/>
    </location>
</feature>
<evidence type="ECO:0000256" key="1">
    <source>
        <dbReference type="ARBA" id="ARBA00004141"/>
    </source>
</evidence>
<keyword evidence="4 6" id="KW-0472">Membrane</keyword>
<gene>
    <name evidence="7" type="ORF">CYCCA115_LOCUS15660</name>
</gene>
<dbReference type="Proteomes" id="UP001295423">
    <property type="component" value="Unassembled WGS sequence"/>
</dbReference>
<dbReference type="InterPro" id="IPR007203">
    <property type="entry name" value="ORMDL"/>
</dbReference>
<feature type="region of interest" description="Disordered" evidence="5">
    <location>
        <begin position="1"/>
        <end position="44"/>
    </location>
</feature>
<keyword evidence="2 6" id="KW-0812">Transmembrane</keyword>
<sequence length="232" mass="25930">MSSKTQVSTPSRPRTYSSESPNTPQRSRLNSRDMSQSTPQRARLNSRDIPRSYSGLYGEAGDDLLPFELSRKEHVDWLETGGILLLCCYVGGVAIVEVLALAILETLENHTLPLYWSWTFTNGAHTILSIIYLHWMKGSLFDEQGEMAAMTLWEQLEGRFGAAAARRVLTAIPTLLCYAACQFSNYERTVCLTNVALWLLCILAKLPFMNGVRILGINTTTGIDDDFNGKQD</sequence>
<evidence type="ECO:0000313" key="7">
    <source>
        <dbReference type="EMBL" id="CAJ1955253.1"/>
    </source>
</evidence>
<organism evidence="7 8">
    <name type="scientific">Cylindrotheca closterium</name>
    <dbReference type="NCBI Taxonomy" id="2856"/>
    <lineage>
        <taxon>Eukaryota</taxon>
        <taxon>Sar</taxon>
        <taxon>Stramenopiles</taxon>
        <taxon>Ochrophyta</taxon>
        <taxon>Bacillariophyta</taxon>
        <taxon>Bacillariophyceae</taxon>
        <taxon>Bacillariophycidae</taxon>
        <taxon>Bacillariales</taxon>
        <taxon>Bacillariaceae</taxon>
        <taxon>Cylindrotheca</taxon>
    </lineage>
</organism>
<name>A0AAD2FYD3_9STRA</name>
<dbReference type="AlphaFoldDB" id="A0AAD2FYD3"/>
<reference evidence="7" key="1">
    <citation type="submission" date="2023-08" db="EMBL/GenBank/DDBJ databases">
        <authorList>
            <person name="Audoor S."/>
            <person name="Bilcke G."/>
        </authorList>
    </citation>
    <scope>NUCLEOTIDE SEQUENCE</scope>
</reference>
<dbReference type="PANTHER" id="PTHR12665">
    <property type="entry name" value="ORMDL PROTEINS"/>
    <property type="match status" value="1"/>
</dbReference>
<accession>A0AAD2FYD3</accession>
<comment type="subcellular location">
    <subcellularLocation>
        <location evidence="1">Membrane</location>
        <topology evidence="1">Multi-pass membrane protein</topology>
    </subcellularLocation>
</comment>
<evidence type="ECO:0000256" key="4">
    <source>
        <dbReference type="ARBA" id="ARBA00023136"/>
    </source>
</evidence>
<evidence type="ECO:0000313" key="8">
    <source>
        <dbReference type="Proteomes" id="UP001295423"/>
    </source>
</evidence>
<proteinExistence type="predicted"/>
<feature type="transmembrane region" description="Helical" evidence="6">
    <location>
        <begin position="115"/>
        <end position="135"/>
    </location>
</feature>
<dbReference type="Pfam" id="PF04061">
    <property type="entry name" value="ORMDL"/>
    <property type="match status" value="1"/>
</dbReference>
<comment type="caution">
    <text evidence="7">The sequence shown here is derived from an EMBL/GenBank/DDBJ whole genome shotgun (WGS) entry which is preliminary data.</text>
</comment>
<feature type="compositionally biased region" description="Polar residues" evidence="5">
    <location>
        <begin position="1"/>
        <end position="40"/>
    </location>
</feature>
<evidence type="ECO:0000256" key="2">
    <source>
        <dbReference type="ARBA" id="ARBA00022692"/>
    </source>
</evidence>
<evidence type="ECO:0000256" key="5">
    <source>
        <dbReference type="SAM" id="MobiDB-lite"/>
    </source>
</evidence>
<dbReference type="GO" id="GO:0005789">
    <property type="term" value="C:endoplasmic reticulum membrane"/>
    <property type="evidence" value="ECO:0007669"/>
    <property type="project" value="InterPro"/>
</dbReference>
<evidence type="ECO:0000256" key="3">
    <source>
        <dbReference type="ARBA" id="ARBA00022989"/>
    </source>
</evidence>
<evidence type="ECO:0000256" key="6">
    <source>
        <dbReference type="SAM" id="Phobius"/>
    </source>
</evidence>